<keyword evidence="2" id="KW-1185">Reference proteome</keyword>
<protein>
    <submittedName>
        <fullName evidence="1">Uncharacterized protein</fullName>
    </submittedName>
</protein>
<gene>
    <name evidence="1" type="ORF">N1851_018708</name>
</gene>
<dbReference type="AlphaFoldDB" id="A0AA47MNA3"/>
<reference evidence="1" key="1">
    <citation type="journal article" date="2023" name="Front. Mar. Sci.">
        <title>A new Merluccius polli reference genome to investigate the effects of global change in West African waters.</title>
        <authorList>
            <person name="Mateo J.L."/>
            <person name="Blanco-Fernandez C."/>
            <person name="Garcia-Vazquez E."/>
            <person name="Machado-Schiaffino G."/>
        </authorList>
    </citation>
    <scope>NUCLEOTIDE SEQUENCE</scope>
    <source>
        <strain evidence="1">C29</strain>
        <tissue evidence="1">Fin</tissue>
    </source>
</reference>
<proteinExistence type="predicted"/>
<evidence type="ECO:0000313" key="2">
    <source>
        <dbReference type="Proteomes" id="UP001174136"/>
    </source>
</evidence>
<dbReference type="Proteomes" id="UP001174136">
    <property type="component" value="Unassembled WGS sequence"/>
</dbReference>
<sequence length="160" mass="18119">MSSKDGLINKLSGSMDNRFQDVSSGVLGVIKVVDFKKWHDAENSSEVEKLLRQFESILTSSGINVGQMQDQSTILKTRHKDPGNMFWPEVQGMQRAHCPDIWDLVDLILCLPTSTAKCEHGFSIMKQVQLSSLSIKDLDPSRAIKMWHADTIRSRRPDYI</sequence>
<evidence type="ECO:0000313" key="1">
    <source>
        <dbReference type="EMBL" id="KAK0143185.1"/>
    </source>
</evidence>
<accession>A0AA47MNA3</accession>
<dbReference type="EMBL" id="JAOPHQ010003430">
    <property type="protein sequence ID" value="KAK0143185.1"/>
    <property type="molecule type" value="Genomic_DNA"/>
</dbReference>
<comment type="caution">
    <text evidence="1">The sequence shown here is derived from an EMBL/GenBank/DDBJ whole genome shotgun (WGS) entry which is preliminary data.</text>
</comment>
<name>A0AA47MNA3_MERPO</name>
<organism evidence="1 2">
    <name type="scientific">Merluccius polli</name>
    <name type="common">Benguela hake</name>
    <name type="synonym">Merluccius cadenati</name>
    <dbReference type="NCBI Taxonomy" id="89951"/>
    <lineage>
        <taxon>Eukaryota</taxon>
        <taxon>Metazoa</taxon>
        <taxon>Chordata</taxon>
        <taxon>Craniata</taxon>
        <taxon>Vertebrata</taxon>
        <taxon>Euteleostomi</taxon>
        <taxon>Actinopterygii</taxon>
        <taxon>Neopterygii</taxon>
        <taxon>Teleostei</taxon>
        <taxon>Neoteleostei</taxon>
        <taxon>Acanthomorphata</taxon>
        <taxon>Zeiogadaria</taxon>
        <taxon>Gadariae</taxon>
        <taxon>Gadiformes</taxon>
        <taxon>Gadoidei</taxon>
        <taxon>Merlucciidae</taxon>
        <taxon>Merluccius</taxon>
    </lineage>
</organism>